<dbReference type="EMBL" id="DQ442387">
    <property type="protein sequence ID" value="ABD98038.1"/>
    <property type="molecule type" value="mRNA"/>
</dbReference>
<sequence>MKVQMHGLTLSYSTVFKIVCLYLAIQIGTSSAQGWNCPFNYLYHWGDGVTDIGNSIYVMPKITIPTGRKPYGMTYPGYPTGRWSDGLVDFDYSAQDLGLPNIRPYLNMNQSNAASYDGVIFSVARSPVLGRKFFEKRDIVIPRYTVSLSQQMRWFKGHLKYVCNSPSECSEWIGNSPALMGDIEGNDIGYALTQGKTIAEVRTYVPAIVKTPIDRSREIIKLGAKRLIIPGNGPLGCYPYILTELASNDPKAYDELGCLATVNNFTVWKNNYLLNAMVKLENEFPDVQILYGDMYNGLRALLVNSTVIGPDGVNRALKSCCGIGGKYNFDRKRFCGDKGVPVCSNPKDYVFWDGMHYTQEGQMRVEKSLIFPALETLNCTPPDTTVSYLGSWATTYMRASHYLATM</sequence>
<dbReference type="CDD" id="cd01837">
    <property type="entry name" value="SGNH_plant_lipase_like"/>
    <property type="match status" value="1"/>
</dbReference>
<evidence type="ECO:0000256" key="5">
    <source>
        <dbReference type="SAM" id="SignalP"/>
    </source>
</evidence>
<protein>
    <submittedName>
        <fullName evidence="6">Acetylajmalan acetylesterase</fullName>
    </submittedName>
</protein>
<evidence type="ECO:0000256" key="3">
    <source>
        <dbReference type="ARBA" id="ARBA00022801"/>
    </source>
</evidence>
<organism evidence="6">
    <name type="scientific">Striga asiatica</name>
    <name type="common">Asiatic witchweed</name>
    <name type="synonym">Buchnera asiatica</name>
    <dbReference type="NCBI Taxonomy" id="4170"/>
    <lineage>
        <taxon>Eukaryota</taxon>
        <taxon>Viridiplantae</taxon>
        <taxon>Streptophyta</taxon>
        <taxon>Embryophyta</taxon>
        <taxon>Tracheophyta</taxon>
        <taxon>Spermatophyta</taxon>
        <taxon>Magnoliopsida</taxon>
        <taxon>eudicotyledons</taxon>
        <taxon>Gunneridae</taxon>
        <taxon>Pentapetalae</taxon>
        <taxon>asterids</taxon>
        <taxon>lamiids</taxon>
        <taxon>Lamiales</taxon>
        <taxon>Orobanchaceae</taxon>
        <taxon>Buchnereae</taxon>
        <taxon>Striga</taxon>
    </lineage>
</organism>
<dbReference type="GO" id="GO:0016788">
    <property type="term" value="F:hydrolase activity, acting on ester bonds"/>
    <property type="evidence" value="ECO:0007669"/>
    <property type="project" value="InterPro"/>
</dbReference>
<dbReference type="InterPro" id="IPR001087">
    <property type="entry name" value="GDSL"/>
</dbReference>
<dbReference type="PANTHER" id="PTHR22835">
    <property type="entry name" value="ZINC FINGER FYVE DOMAIN CONTAINING PROTEIN"/>
    <property type="match status" value="1"/>
</dbReference>
<dbReference type="AlphaFoldDB" id="Q1W3A6"/>
<reference evidence="6" key="1">
    <citation type="submission" date="2006-03" db="EMBL/GenBank/DDBJ databases">
        <title>Cloning of genes for Striga asiatica haustorium formation by suppressive subtractive hybridization (SSH).</title>
        <authorList>
            <person name="Liang L."/>
            <person name="Lynn D.G."/>
        </authorList>
    </citation>
    <scope>NUCLEOTIDE SEQUENCE</scope>
</reference>
<feature type="chain" id="PRO_5004196944" evidence="5">
    <location>
        <begin position="33"/>
        <end position="406"/>
    </location>
</feature>
<evidence type="ECO:0000256" key="1">
    <source>
        <dbReference type="ARBA" id="ARBA00008668"/>
    </source>
</evidence>
<dbReference type="InterPro" id="IPR035669">
    <property type="entry name" value="SGNH_plant_lipase-like"/>
</dbReference>
<evidence type="ECO:0000313" key="6">
    <source>
        <dbReference type="EMBL" id="ABD98038.1"/>
    </source>
</evidence>
<evidence type="ECO:0000256" key="4">
    <source>
        <dbReference type="ARBA" id="ARBA00023180"/>
    </source>
</evidence>
<evidence type="ECO:0000256" key="2">
    <source>
        <dbReference type="ARBA" id="ARBA00022729"/>
    </source>
</evidence>
<keyword evidence="2 5" id="KW-0732">Signal</keyword>
<keyword evidence="4" id="KW-0325">Glycoprotein</keyword>
<proteinExistence type="evidence at transcript level"/>
<accession>Q1W3A6</accession>
<dbReference type="Gene3D" id="3.40.50.1110">
    <property type="entry name" value="SGNH hydrolase"/>
    <property type="match status" value="1"/>
</dbReference>
<comment type="similarity">
    <text evidence="1">Belongs to the 'GDSL' lipolytic enzyme family.</text>
</comment>
<dbReference type="PANTHER" id="PTHR22835:SF683">
    <property type="entry name" value="OS05G0506800 PROTEIN"/>
    <property type="match status" value="1"/>
</dbReference>
<name>Q1W3A6_STRAF</name>
<feature type="signal peptide" evidence="5">
    <location>
        <begin position="1"/>
        <end position="32"/>
    </location>
</feature>
<keyword evidence="3" id="KW-0378">Hydrolase</keyword>
<dbReference type="InterPro" id="IPR036514">
    <property type="entry name" value="SGNH_hydro_sf"/>
</dbReference>
<dbReference type="Pfam" id="PF00657">
    <property type="entry name" value="Lipase_GDSL"/>
    <property type="match status" value="1"/>
</dbReference>